<accession>A0AA52ED63</accession>
<dbReference type="RefSeq" id="WP_310798431.1">
    <property type="nucleotide sequence ID" value="NZ_CP123872.1"/>
</dbReference>
<dbReference type="AlphaFoldDB" id="A0AA52ED63"/>
<protein>
    <submittedName>
        <fullName evidence="2">Uncharacterized protein</fullName>
    </submittedName>
</protein>
<feature type="region of interest" description="Disordered" evidence="1">
    <location>
        <begin position="1"/>
        <end position="24"/>
    </location>
</feature>
<feature type="compositionally biased region" description="Acidic residues" evidence="1">
    <location>
        <begin position="119"/>
        <end position="134"/>
    </location>
</feature>
<keyword evidence="3" id="KW-1185">Reference proteome</keyword>
<evidence type="ECO:0000313" key="3">
    <source>
        <dbReference type="Proteomes" id="UP001268683"/>
    </source>
</evidence>
<evidence type="ECO:0000313" key="2">
    <source>
        <dbReference type="EMBL" id="WND02596.1"/>
    </source>
</evidence>
<dbReference type="EMBL" id="CP123872">
    <property type="protein sequence ID" value="WND02596.1"/>
    <property type="molecule type" value="Genomic_DNA"/>
</dbReference>
<feature type="region of interest" description="Disordered" evidence="1">
    <location>
        <begin position="108"/>
        <end position="173"/>
    </location>
</feature>
<proteinExistence type="predicted"/>
<dbReference type="Proteomes" id="UP001268683">
    <property type="component" value="Chromosome"/>
</dbReference>
<dbReference type="KEGG" id="tmk:QGN29_13675"/>
<name>A0AA52ED63_9PROT</name>
<organism evidence="2 3">
    <name type="scientific">Temperatibacter marinus</name>
    <dbReference type="NCBI Taxonomy" id="1456591"/>
    <lineage>
        <taxon>Bacteria</taxon>
        <taxon>Pseudomonadati</taxon>
        <taxon>Pseudomonadota</taxon>
        <taxon>Alphaproteobacteria</taxon>
        <taxon>Kordiimonadales</taxon>
        <taxon>Temperatibacteraceae</taxon>
        <taxon>Temperatibacter</taxon>
    </lineage>
</organism>
<sequence>MTNSNHSQTPENTGRMSETLTSNQANRRRLLQMGAAGLPMMMTVNSGVSASVISQLDCLFTIPAGYVMMVRSNGKVWMGDSISAQWQGEKITQALVDDIKNQADITTDRQAAPNQFRPDEDDCPSGPVEEESDDSSSKGKGKGKDDDSSDDNSCTVDDDSSGKGDDSSDDSSSCEEDLCGTYKIYETTGAATNVNNYVDGSGNWIEPQNANQLYIYLMVLYAQEYGNDGAFPGISCIHSILVGFGQD</sequence>
<evidence type="ECO:0000256" key="1">
    <source>
        <dbReference type="SAM" id="MobiDB-lite"/>
    </source>
</evidence>
<gene>
    <name evidence="2" type="ORF">QGN29_13675</name>
</gene>
<reference evidence="2" key="1">
    <citation type="submission" date="2023-04" db="EMBL/GenBank/DDBJ databases">
        <title>Complete genome sequence of Temperatibacter marinus.</title>
        <authorList>
            <person name="Rong J.-C."/>
            <person name="Yi M.-L."/>
            <person name="Zhao Q."/>
        </authorList>
    </citation>
    <scope>NUCLEOTIDE SEQUENCE</scope>
    <source>
        <strain evidence="2">NBRC 110045</strain>
    </source>
</reference>